<name>A0A841KP49_9GAMM</name>
<dbReference type="AlphaFoldDB" id="A0A841KP49"/>
<accession>A0A841KP49</accession>
<reference evidence="1 2" key="1">
    <citation type="submission" date="2020-08" db="EMBL/GenBank/DDBJ databases">
        <title>Genomic Encyclopedia of Type Strains, Phase IV (KMG-IV): sequencing the most valuable type-strain genomes for metagenomic binning, comparative biology and taxonomic classification.</title>
        <authorList>
            <person name="Goeker M."/>
        </authorList>
    </citation>
    <scope>NUCLEOTIDE SEQUENCE [LARGE SCALE GENOMIC DNA]</scope>
    <source>
        <strain evidence="1 2">DSM 107085</strain>
    </source>
</reference>
<sequence>MMVNHMVHCMPRIGDLQEGGFEGANGTKRCATPNLDEACCAWSMWRMAVR</sequence>
<protein>
    <submittedName>
        <fullName evidence="1">Uncharacterized protein</fullName>
    </submittedName>
</protein>
<organism evidence="1 2">
    <name type="scientific">Oleiagrimonas soli</name>
    <dbReference type="NCBI Taxonomy" id="1543381"/>
    <lineage>
        <taxon>Bacteria</taxon>
        <taxon>Pseudomonadati</taxon>
        <taxon>Pseudomonadota</taxon>
        <taxon>Gammaproteobacteria</taxon>
        <taxon>Lysobacterales</taxon>
        <taxon>Rhodanobacteraceae</taxon>
        <taxon>Oleiagrimonas</taxon>
    </lineage>
</organism>
<evidence type="ECO:0000313" key="2">
    <source>
        <dbReference type="Proteomes" id="UP000560000"/>
    </source>
</evidence>
<dbReference type="Proteomes" id="UP000560000">
    <property type="component" value="Unassembled WGS sequence"/>
</dbReference>
<evidence type="ECO:0000313" key="1">
    <source>
        <dbReference type="EMBL" id="MBB6183744.1"/>
    </source>
</evidence>
<dbReference type="EMBL" id="JACHET010000001">
    <property type="protein sequence ID" value="MBB6183744.1"/>
    <property type="molecule type" value="Genomic_DNA"/>
</dbReference>
<gene>
    <name evidence="1" type="ORF">HNQ86_001089</name>
</gene>
<proteinExistence type="predicted"/>
<comment type="caution">
    <text evidence="1">The sequence shown here is derived from an EMBL/GenBank/DDBJ whole genome shotgun (WGS) entry which is preliminary data.</text>
</comment>